<evidence type="ECO:0000313" key="3">
    <source>
        <dbReference type="Proteomes" id="UP000178912"/>
    </source>
</evidence>
<dbReference type="OrthoDB" id="5207413at2759"/>
<gene>
    <name evidence="2" type="ORF">RAG0_06928</name>
</gene>
<dbReference type="Proteomes" id="UP000178912">
    <property type="component" value="Unassembled WGS sequence"/>
</dbReference>
<evidence type="ECO:0000256" key="1">
    <source>
        <dbReference type="SAM" id="MobiDB-lite"/>
    </source>
</evidence>
<accession>A0A1E1KJ23</accession>
<reference evidence="3" key="1">
    <citation type="submission" date="2016-03" db="EMBL/GenBank/DDBJ databases">
        <authorList>
            <person name="Guldener U."/>
        </authorList>
    </citation>
    <scope>NUCLEOTIDE SEQUENCE [LARGE SCALE GENOMIC DNA]</scope>
    <source>
        <strain evidence="3">04CH-RAC-A.6.1</strain>
    </source>
</reference>
<organism evidence="2 3">
    <name type="scientific">Rhynchosporium agropyri</name>
    <dbReference type="NCBI Taxonomy" id="914238"/>
    <lineage>
        <taxon>Eukaryota</taxon>
        <taxon>Fungi</taxon>
        <taxon>Dikarya</taxon>
        <taxon>Ascomycota</taxon>
        <taxon>Pezizomycotina</taxon>
        <taxon>Leotiomycetes</taxon>
        <taxon>Helotiales</taxon>
        <taxon>Ploettnerulaceae</taxon>
        <taxon>Rhynchosporium</taxon>
    </lineage>
</organism>
<feature type="region of interest" description="Disordered" evidence="1">
    <location>
        <begin position="55"/>
        <end position="184"/>
    </location>
</feature>
<dbReference type="EMBL" id="FJUX01000034">
    <property type="protein sequence ID" value="CZS98039.1"/>
    <property type="molecule type" value="Genomic_DNA"/>
</dbReference>
<feature type="compositionally biased region" description="Basic and acidic residues" evidence="1">
    <location>
        <begin position="55"/>
        <end position="83"/>
    </location>
</feature>
<sequence length="304" mass="34978">MANWDPNQPRGRRTRVPAPGIFVGVDFGISFSNRGQPHMASLGYTSRRMQERLQRQRRQQEDDVLQEREHYQRPRVADFERPHPSLLMPGTGSNRNEQYSWQSEYLEDQPRRISARTHNSRERGSSAPPSLSDHSESPTSPVSSMGTYSQFGPLQHTSSMPIGGYQDRLERPLPPLPSQFRLGEDGLPWTTEPWYYESEPESEYVSRVMAEVEQEHRRQEDPQRVRDLGALQQAMMTVDSLPNEEAWIWDSPGEEHQGPRSLGWAVRSEDLRPGMSPRRPPPYVVSQFEQVITRSVGMRPRSSG</sequence>
<protein>
    <submittedName>
        <fullName evidence="2">Uncharacterized protein</fullName>
    </submittedName>
</protein>
<name>A0A1E1KJ23_9HELO</name>
<proteinExistence type="predicted"/>
<feature type="compositionally biased region" description="Polar residues" evidence="1">
    <location>
        <begin position="91"/>
        <end position="103"/>
    </location>
</feature>
<keyword evidence="3" id="KW-1185">Reference proteome</keyword>
<feature type="compositionally biased region" description="Polar residues" evidence="1">
    <location>
        <begin position="137"/>
        <end position="160"/>
    </location>
</feature>
<evidence type="ECO:0000313" key="2">
    <source>
        <dbReference type="EMBL" id="CZS98039.1"/>
    </source>
</evidence>
<dbReference type="AlphaFoldDB" id="A0A1E1KJ23"/>